<gene>
    <name evidence="1" type="primary">P0036C11.26</name>
</gene>
<reference evidence="2" key="2">
    <citation type="journal article" date="2008" name="Nucleic Acids Res.">
        <title>The rice annotation project database (RAP-DB): 2008 update.</title>
        <authorList>
            <consortium name="The rice annotation project (RAP)"/>
        </authorList>
    </citation>
    <scope>GENOME REANNOTATION</scope>
    <source>
        <strain evidence="2">cv. Nipponbare</strain>
    </source>
</reference>
<sequence length="74" mass="8418">MAAQLLDLNLEPPIDWDAIGDWVGPAHELEYDMVLMPPEMEVLPPKMEAKEMPPPEIEVLLLEMEVLPPDSFCF</sequence>
<proteinExistence type="predicted"/>
<name>Q654I5_ORYSJ</name>
<organism evidence="1 2">
    <name type="scientific">Oryza sativa subsp. japonica</name>
    <name type="common">Rice</name>
    <dbReference type="NCBI Taxonomy" id="39947"/>
    <lineage>
        <taxon>Eukaryota</taxon>
        <taxon>Viridiplantae</taxon>
        <taxon>Streptophyta</taxon>
        <taxon>Embryophyta</taxon>
        <taxon>Tracheophyta</taxon>
        <taxon>Spermatophyta</taxon>
        <taxon>Magnoliopsida</taxon>
        <taxon>Liliopsida</taxon>
        <taxon>Poales</taxon>
        <taxon>Poaceae</taxon>
        <taxon>BOP clade</taxon>
        <taxon>Oryzoideae</taxon>
        <taxon>Oryzeae</taxon>
        <taxon>Oryzinae</taxon>
        <taxon>Oryza</taxon>
        <taxon>Oryza sativa</taxon>
    </lineage>
</organism>
<reference evidence="2" key="1">
    <citation type="journal article" date="2005" name="Nature">
        <title>The map-based sequence of the rice genome.</title>
        <authorList>
            <consortium name="International rice genome sequencing project (IRGSP)"/>
            <person name="Matsumoto T."/>
            <person name="Wu J."/>
            <person name="Kanamori H."/>
            <person name="Katayose Y."/>
            <person name="Fujisawa M."/>
            <person name="Namiki N."/>
            <person name="Mizuno H."/>
            <person name="Yamamoto K."/>
            <person name="Antonio B.A."/>
            <person name="Baba T."/>
            <person name="Sakata K."/>
            <person name="Nagamura Y."/>
            <person name="Aoki H."/>
            <person name="Arikawa K."/>
            <person name="Arita K."/>
            <person name="Bito T."/>
            <person name="Chiden Y."/>
            <person name="Fujitsuka N."/>
            <person name="Fukunaka R."/>
            <person name="Hamada M."/>
            <person name="Harada C."/>
            <person name="Hayashi A."/>
            <person name="Hijishita S."/>
            <person name="Honda M."/>
            <person name="Hosokawa S."/>
            <person name="Ichikawa Y."/>
            <person name="Idonuma A."/>
            <person name="Iijima M."/>
            <person name="Ikeda M."/>
            <person name="Ikeno M."/>
            <person name="Ito K."/>
            <person name="Ito S."/>
            <person name="Ito T."/>
            <person name="Ito Y."/>
            <person name="Ito Y."/>
            <person name="Iwabuchi A."/>
            <person name="Kamiya K."/>
            <person name="Karasawa W."/>
            <person name="Kurita K."/>
            <person name="Katagiri S."/>
            <person name="Kikuta A."/>
            <person name="Kobayashi H."/>
            <person name="Kobayashi N."/>
            <person name="Machita K."/>
            <person name="Maehara T."/>
            <person name="Masukawa M."/>
            <person name="Mizubayashi T."/>
            <person name="Mukai Y."/>
            <person name="Nagasaki H."/>
            <person name="Nagata Y."/>
            <person name="Naito S."/>
            <person name="Nakashima M."/>
            <person name="Nakama Y."/>
            <person name="Nakamichi Y."/>
            <person name="Nakamura M."/>
            <person name="Meguro A."/>
            <person name="Negishi M."/>
            <person name="Ohta I."/>
            <person name="Ohta T."/>
            <person name="Okamoto M."/>
            <person name="Ono N."/>
            <person name="Saji S."/>
            <person name="Sakaguchi M."/>
            <person name="Sakai K."/>
            <person name="Shibata M."/>
            <person name="Shimokawa T."/>
            <person name="Song J."/>
            <person name="Takazaki Y."/>
            <person name="Terasawa K."/>
            <person name="Tsugane M."/>
            <person name="Tsuji K."/>
            <person name="Ueda S."/>
            <person name="Waki K."/>
            <person name="Yamagata H."/>
            <person name="Yamamoto M."/>
            <person name="Yamamoto S."/>
            <person name="Yamane H."/>
            <person name="Yoshiki S."/>
            <person name="Yoshihara R."/>
            <person name="Yukawa K."/>
            <person name="Zhong H."/>
            <person name="Yano M."/>
            <person name="Yuan Q."/>
            <person name="Ouyang S."/>
            <person name="Liu J."/>
            <person name="Jones K.M."/>
            <person name="Gansberger K."/>
            <person name="Moffat K."/>
            <person name="Hill J."/>
            <person name="Bera J."/>
            <person name="Fadrosh D."/>
            <person name="Jin S."/>
            <person name="Johri S."/>
            <person name="Kim M."/>
            <person name="Overton L."/>
            <person name="Reardon M."/>
            <person name="Tsitrin T."/>
            <person name="Vuong H."/>
            <person name="Weaver B."/>
            <person name="Ciecko A."/>
            <person name="Tallon L."/>
            <person name="Jackson J."/>
            <person name="Pai G."/>
            <person name="Aken S.V."/>
            <person name="Utterback T."/>
            <person name="Reidmuller S."/>
            <person name="Feldblyum T."/>
            <person name="Hsiao J."/>
            <person name="Zismann V."/>
            <person name="Iobst S."/>
            <person name="de Vazeille A.R."/>
            <person name="Buell C.R."/>
            <person name="Ying K."/>
            <person name="Li Y."/>
            <person name="Lu T."/>
            <person name="Huang Y."/>
            <person name="Zhao Q."/>
            <person name="Feng Q."/>
            <person name="Zhang L."/>
            <person name="Zhu J."/>
            <person name="Weng Q."/>
            <person name="Mu J."/>
            <person name="Lu Y."/>
            <person name="Fan D."/>
            <person name="Liu Y."/>
            <person name="Guan J."/>
            <person name="Zhang Y."/>
            <person name="Yu S."/>
            <person name="Liu X."/>
            <person name="Zhang Y."/>
            <person name="Hong G."/>
            <person name="Han B."/>
            <person name="Choisne N."/>
            <person name="Demange N."/>
            <person name="Orjeda G."/>
            <person name="Samain S."/>
            <person name="Cattolico L."/>
            <person name="Pelletier E."/>
            <person name="Couloux A."/>
            <person name="Segurens B."/>
            <person name="Wincker P."/>
            <person name="D'Hont A."/>
            <person name="Scarpelli C."/>
            <person name="Weissenbach J."/>
            <person name="Salanoubat M."/>
            <person name="Quetier F."/>
            <person name="Yu Y."/>
            <person name="Kim H.R."/>
            <person name="Rambo T."/>
            <person name="Currie J."/>
            <person name="Collura K."/>
            <person name="Luo M."/>
            <person name="Yang T."/>
            <person name="Ammiraju J.S.S."/>
            <person name="Engler F."/>
            <person name="Soderlund C."/>
            <person name="Wing R.A."/>
            <person name="Palmer L.E."/>
            <person name="de la Bastide M."/>
            <person name="Spiegel L."/>
            <person name="Nascimento L."/>
            <person name="Zutavern T."/>
            <person name="O'Shaughnessy A."/>
            <person name="Dike S."/>
            <person name="Dedhia N."/>
            <person name="Preston R."/>
            <person name="Balija V."/>
            <person name="McCombie W.R."/>
            <person name="Chow T."/>
            <person name="Chen H."/>
            <person name="Chung M."/>
            <person name="Chen C."/>
            <person name="Shaw J."/>
            <person name="Wu H."/>
            <person name="Hsiao K."/>
            <person name="Chao Y."/>
            <person name="Chu M."/>
            <person name="Cheng C."/>
            <person name="Hour A."/>
            <person name="Lee P."/>
            <person name="Lin S."/>
            <person name="Lin Y."/>
            <person name="Liou J."/>
            <person name="Liu S."/>
            <person name="Hsing Y."/>
            <person name="Raghuvanshi S."/>
            <person name="Mohanty A."/>
            <person name="Bharti A.K."/>
            <person name="Gaur A."/>
            <person name="Gupta V."/>
            <person name="Kumar D."/>
            <person name="Ravi V."/>
            <person name="Vij S."/>
            <person name="Kapur A."/>
            <person name="Khurana P."/>
            <person name="Khurana P."/>
            <person name="Khurana J.P."/>
            <person name="Tyagi A.K."/>
            <person name="Gaikwad K."/>
            <person name="Singh A."/>
            <person name="Dalal V."/>
            <person name="Srivastava S."/>
            <person name="Dixit A."/>
            <person name="Pal A.K."/>
            <person name="Ghazi I.A."/>
            <person name="Yadav M."/>
            <person name="Pandit A."/>
            <person name="Bhargava A."/>
            <person name="Sureshbabu K."/>
            <person name="Batra K."/>
            <person name="Sharma T.R."/>
            <person name="Mohapatra T."/>
            <person name="Singh N.K."/>
            <person name="Messing J."/>
            <person name="Nelson A.B."/>
            <person name="Fuks G."/>
            <person name="Kavchok S."/>
            <person name="Keizer G."/>
            <person name="Linton E."/>
            <person name="Llaca V."/>
            <person name="Song R."/>
            <person name="Tanyolac B."/>
            <person name="Young S."/>
            <person name="Ho-Il K."/>
            <person name="Hahn J.H."/>
            <person name="Sangsakoo G."/>
            <person name="Vanavichit A."/>
            <person name="de Mattos Luiz.A.T."/>
            <person name="Zimmer P.D."/>
            <person name="Malone G."/>
            <person name="Dellagostin O."/>
            <person name="de Oliveira A.C."/>
            <person name="Bevan M."/>
            <person name="Bancroft I."/>
            <person name="Minx P."/>
            <person name="Cordum H."/>
            <person name="Wilson R."/>
            <person name="Cheng Z."/>
            <person name="Jin W."/>
            <person name="Jiang J."/>
            <person name="Leong S.A."/>
            <person name="Iwama H."/>
            <person name="Gojobori T."/>
            <person name="Itoh T."/>
            <person name="Niimura Y."/>
            <person name="Fujii Y."/>
            <person name="Habara T."/>
            <person name="Sakai H."/>
            <person name="Sato Y."/>
            <person name="Wilson G."/>
            <person name="Kumar K."/>
            <person name="McCouch S."/>
            <person name="Juretic N."/>
            <person name="Hoen D."/>
            <person name="Wright S."/>
            <person name="Bruskiewich R."/>
            <person name="Bureau T."/>
            <person name="Miyao A."/>
            <person name="Hirochika H."/>
            <person name="Nishikawa T."/>
            <person name="Kadowaki K."/>
            <person name="Sugiura M."/>
            <person name="Burr B."/>
            <person name="Sasaki T."/>
        </authorList>
    </citation>
    <scope>NUCLEOTIDE SEQUENCE [LARGE SCALE GENOMIC DNA]</scope>
    <source>
        <strain evidence="2">cv. Nipponbare</strain>
    </source>
</reference>
<evidence type="ECO:0000313" key="1">
    <source>
        <dbReference type="EMBL" id="BAD45782.1"/>
    </source>
</evidence>
<dbReference type="AlphaFoldDB" id="Q654I5"/>
<evidence type="ECO:0000313" key="2">
    <source>
        <dbReference type="Proteomes" id="UP000000763"/>
    </source>
</evidence>
<protein>
    <submittedName>
        <fullName evidence="1">Uncharacterized protein</fullName>
    </submittedName>
</protein>
<dbReference type="EMBL" id="AP004688">
    <property type="protein sequence ID" value="BAD45782.1"/>
    <property type="molecule type" value="Genomic_DNA"/>
</dbReference>
<dbReference type="Proteomes" id="UP000000763">
    <property type="component" value="Chromosome 6"/>
</dbReference>
<accession>Q654I5</accession>